<dbReference type="EMBL" id="JBEWYP010000001">
    <property type="protein sequence ID" value="MET7027900.1"/>
    <property type="molecule type" value="Genomic_DNA"/>
</dbReference>
<dbReference type="InterPro" id="IPR058790">
    <property type="entry name" value="BSH_CusB"/>
</dbReference>
<dbReference type="Gene3D" id="2.40.30.170">
    <property type="match status" value="1"/>
</dbReference>
<feature type="domain" description="CusB-like three alpha-helical bundle" evidence="7">
    <location>
        <begin position="161"/>
        <end position="210"/>
    </location>
</feature>
<dbReference type="Pfam" id="PF25954">
    <property type="entry name" value="Beta-barrel_RND_2"/>
    <property type="match status" value="1"/>
</dbReference>
<dbReference type="Pfam" id="PF25919">
    <property type="entry name" value="BSH_CusB"/>
    <property type="match status" value="1"/>
</dbReference>
<evidence type="ECO:0000256" key="1">
    <source>
        <dbReference type="ARBA" id="ARBA00009477"/>
    </source>
</evidence>
<comment type="similarity">
    <text evidence="1">Belongs to the membrane fusion protein (MFP) (TC 8.A.1) family.</text>
</comment>
<evidence type="ECO:0000256" key="4">
    <source>
        <dbReference type="SAM" id="Phobius"/>
    </source>
</evidence>
<dbReference type="PANTHER" id="PTHR30097:SF4">
    <property type="entry name" value="SLR6042 PROTEIN"/>
    <property type="match status" value="1"/>
</dbReference>
<dbReference type="Gene3D" id="6.10.140.730">
    <property type="match status" value="1"/>
</dbReference>
<comment type="caution">
    <text evidence="11">The sequence shown here is derived from an EMBL/GenBank/DDBJ whole genome shotgun (WGS) entry which is preliminary data.</text>
</comment>
<gene>
    <name evidence="11" type="ORF">ABXZ32_00745</name>
</gene>
<evidence type="ECO:0000313" key="11">
    <source>
        <dbReference type="EMBL" id="MET7027900.1"/>
    </source>
</evidence>
<keyword evidence="4" id="KW-0472">Membrane</keyword>
<evidence type="ECO:0000256" key="2">
    <source>
        <dbReference type="ARBA" id="ARBA00022448"/>
    </source>
</evidence>
<dbReference type="InterPro" id="IPR021782">
    <property type="entry name" value="DUF3347"/>
</dbReference>
<evidence type="ECO:0000259" key="6">
    <source>
        <dbReference type="Pfam" id="PF19335"/>
    </source>
</evidence>
<dbReference type="Pfam" id="PF11827">
    <property type="entry name" value="DUF3347"/>
    <property type="match status" value="1"/>
</dbReference>
<name>A0ABV2TTZ1_9FLAO</name>
<dbReference type="InterPro" id="IPR058649">
    <property type="entry name" value="CzcB_C"/>
</dbReference>
<evidence type="ECO:0000259" key="7">
    <source>
        <dbReference type="Pfam" id="PF25869"/>
    </source>
</evidence>
<accession>A0ABV2TTZ1</accession>
<evidence type="ECO:0000259" key="9">
    <source>
        <dbReference type="Pfam" id="PF25954"/>
    </source>
</evidence>
<evidence type="ECO:0000259" key="10">
    <source>
        <dbReference type="Pfam" id="PF25975"/>
    </source>
</evidence>
<dbReference type="Gene3D" id="2.40.420.20">
    <property type="match status" value="1"/>
</dbReference>
<dbReference type="InterPro" id="IPR058792">
    <property type="entry name" value="Beta-barrel_RND_2"/>
</dbReference>
<dbReference type="SUPFAM" id="SSF111369">
    <property type="entry name" value="HlyD-like secretion proteins"/>
    <property type="match status" value="1"/>
</dbReference>
<dbReference type="Pfam" id="PF25869">
    <property type="entry name" value="3HB_CusB"/>
    <property type="match status" value="1"/>
</dbReference>
<dbReference type="Pfam" id="PF25975">
    <property type="entry name" value="CzcB_C"/>
    <property type="match status" value="1"/>
</dbReference>
<feature type="region of interest" description="Disordered" evidence="3">
    <location>
        <begin position="415"/>
        <end position="435"/>
    </location>
</feature>
<dbReference type="Pfam" id="PF19335">
    <property type="entry name" value="HMBD"/>
    <property type="match status" value="1"/>
</dbReference>
<dbReference type="RefSeq" id="WP_354616780.1">
    <property type="nucleotide sequence ID" value="NZ_JBEWYP010000001.1"/>
</dbReference>
<evidence type="ECO:0000259" key="8">
    <source>
        <dbReference type="Pfam" id="PF25919"/>
    </source>
</evidence>
<dbReference type="InterPro" id="IPR058791">
    <property type="entry name" value="3HB_CusB"/>
</dbReference>
<evidence type="ECO:0000313" key="12">
    <source>
        <dbReference type="Proteomes" id="UP001549773"/>
    </source>
</evidence>
<keyword evidence="4" id="KW-0812">Transmembrane</keyword>
<proteinExistence type="inferred from homology"/>
<protein>
    <submittedName>
        <fullName evidence="11">Efflux RND transporter periplasmic adaptor subunit</fullName>
    </submittedName>
</protein>
<feature type="domain" description="CusB-like beta-barrel" evidence="9">
    <location>
        <begin position="248"/>
        <end position="322"/>
    </location>
</feature>
<organism evidence="11 12">
    <name type="scientific">Sediminicola luteus</name>
    <dbReference type="NCBI Taxonomy" id="319238"/>
    <lineage>
        <taxon>Bacteria</taxon>
        <taxon>Pseudomonadati</taxon>
        <taxon>Bacteroidota</taxon>
        <taxon>Flavobacteriia</taxon>
        <taxon>Flavobacteriales</taxon>
        <taxon>Flavobacteriaceae</taxon>
        <taxon>Sediminicola</taxon>
    </lineage>
</organism>
<evidence type="ECO:0000256" key="3">
    <source>
        <dbReference type="SAM" id="MobiDB-lite"/>
    </source>
</evidence>
<dbReference type="NCBIfam" id="TIGR01730">
    <property type="entry name" value="RND_mfp"/>
    <property type="match status" value="1"/>
</dbReference>
<keyword evidence="2" id="KW-0813">Transport</keyword>
<dbReference type="PANTHER" id="PTHR30097">
    <property type="entry name" value="CATION EFFLUX SYSTEM PROTEIN CUSB"/>
    <property type="match status" value="1"/>
</dbReference>
<dbReference type="Proteomes" id="UP001549773">
    <property type="component" value="Unassembled WGS sequence"/>
</dbReference>
<reference evidence="11 12" key="1">
    <citation type="submission" date="2024-07" db="EMBL/GenBank/DDBJ databases">
        <title>The genome sequence of type strain Sediminicola luteus GDMCC 1.2596T.</title>
        <authorList>
            <person name="Liu Y."/>
        </authorList>
    </citation>
    <scope>NUCLEOTIDE SEQUENCE [LARGE SCALE GENOMIC DNA]</scope>
    <source>
        <strain evidence="11 12">GDMCC 1.2596</strain>
    </source>
</reference>
<dbReference type="InterPro" id="IPR006143">
    <property type="entry name" value="RND_pump_MFP"/>
</dbReference>
<feature type="domain" description="CzcB-like C-terminal circularly permuted SH3-like" evidence="10">
    <location>
        <begin position="333"/>
        <end position="395"/>
    </location>
</feature>
<keyword evidence="12" id="KW-1185">Reference proteome</keyword>
<feature type="domain" description="Heavy metal binding" evidence="6">
    <location>
        <begin position="47"/>
        <end position="73"/>
    </location>
</feature>
<feature type="transmembrane region" description="Helical" evidence="4">
    <location>
        <begin position="5"/>
        <end position="23"/>
    </location>
</feature>
<sequence length="585" mass="63897">MKKNILYLGIAVIIGVLAGYLIFGGTGNDGTSKDHDHSEEIASGKMWTCSMHPQIMQSEPGDCPICGMDLIPAESGADGLAMNQFKMTKNAMALANIKTLVVGNGNMKEGVLTLSGKIVENEEINGTQAAYFGGRIEKLNVNYEGEAIKNGQLLATIYSPELVSAQQELLTAARLKESQPDLYKAVRNKLKLWKLSEKQIAQIENSGKVTENFPVYANASGTVSKIMVEEGDYIKQGAALFSIANLSSVWAVFDSYENQVGSLKKDQAITIVANSYPNTKFKSKISFIDPILNSNKRTVEVRAVLQNKDGILKPGMFVQGSIMLSASSMEDRITIPESAILWTGERSVVYVKIDSEEPVFEMREVTLGTIVNGSYEVLEGLENGMEIVTNGTFTVDAAAQLKGKKSMMNEDGGKTMTGHEGHTGVGTQGEPTTTSMKMEIPKGVQKDFMSIIDLYIDVKDALVASNPENANTSSKAAINSLKKINVGDLDNMTKGHLNKIVEMFTKISNTSDIVIQREHFINLSENMISISTNLKEIPNTLFVQNCPMANKNKGADWLSREKEIRNPYYGEAMMTCGEVKQVISK</sequence>
<feature type="domain" description="CusB-like barrel-sandwich hybrid" evidence="8">
    <location>
        <begin position="132"/>
        <end position="244"/>
    </location>
</feature>
<dbReference type="InterPro" id="IPR045800">
    <property type="entry name" value="HMBD"/>
</dbReference>
<feature type="domain" description="DUF3347" evidence="5">
    <location>
        <begin position="451"/>
        <end position="534"/>
    </location>
</feature>
<evidence type="ECO:0000259" key="5">
    <source>
        <dbReference type="Pfam" id="PF11827"/>
    </source>
</evidence>
<keyword evidence="4" id="KW-1133">Transmembrane helix</keyword>
<dbReference type="InterPro" id="IPR051909">
    <property type="entry name" value="MFP_Cation_Efflux"/>
</dbReference>